<dbReference type="Gene3D" id="3.40.605.10">
    <property type="entry name" value="Aldehyde Dehydrogenase, Chain A, domain 1"/>
    <property type="match status" value="1"/>
</dbReference>
<sequence length="520" mass="53232">MADWWAAAARPAGGRSQGAAMTVVADQQVQGIDPRTGRPVGHPVPATTADAVDTAVRAAAAAGERWAATPAPQRAGVLEAVADALDAERDALVAAADRETALGTTRLTGEVARTTGQLRMFAGVLRDGGFLDAVLSPADAAAGTPDLRRMRIPVGPVGVWSASNFPFAFSVAGGDTASALAAGCGVVVKAHEAHPETSEATAAVLRTALTAAGASDGLVGLVHGREAGVALVDHPLLRAAGFTGSQRGGRALADRAAARPRPIPFYGELGSVNPVIVTRAAARARRDEIATGYAASLTLGAGQFCTNPGLLVVPDDAELLAAVAAAVSGTAGAPMLTPRMADTYRDTVQQRSALDTLATGRPGDGPQAPAPATWTVPVPRLLAEPDLGEEVFGPAGLVVTYRDESELAELAGDLDGSLTATVHAEPGDRELVAGLLPVLQRRAGRLIYNGWPTGVAVNWAQHHGGPWPATNAPGFTSVGARAIDRWLVPVAYQGFPDELLPPELAEANPYGIPRTVQPGR</sequence>
<keyword evidence="4" id="KW-1185">Reference proteome</keyword>
<dbReference type="GO" id="GO:0016620">
    <property type="term" value="F:oxidoreductase activity, acting on the aldehyde or oxo group of donors, NAD or NADP as acceptor"/>
    <property type="evidence" value="ECO:0007669"/>
    <property type="project" value="InterPro"/>
</dbReference>
<evidence type="ECO:0000259" key="2">
    <source>
        <dbReference type="Pfam" id="PF00171"/>
    </source>
</evidence>
<dbReference type="InterPro" id="IPR050740">
    <property type="entry name" value="Aldehyde_DH_Superfamily"/>
</dbReference>
<dbReference type="InterPro" id="IPR016161">
    <property type="entry name" value="Ald_DH/histidinol_DH"/>
</dbReference>
<reference evidence="3" key="2">
    <citation type="submission" date="2020-09" db="EMBL/GenBank/DDBJ databases">
        <authorList>
            <person name="Sun Q."/>
            <person name="Zhou Y."/>
        </authorList>
    </citation>
    <scope>NUCLEOTIDE SEQUENCE</scope>
    <source>
        <strain evidence="3">CGMCC 4.7308</strain>
    </source>
</reference>
<evidence type="ECO:0000313" key="3">
    <source>
        <dbReference type="EMBL" id="GGM13368.1"/>
    </source>
</evidence>
<comment type="caution">
    <text evidence="3">The sequence shown here is derived from an EMBL/GenBank/DDBJ whole genome shotgun (WGS) entry which is preliminary data.</text>
</comment>
<keyword evidence="1" id="KW-0560">Oxidoreductase</keyword>
<dbReference type="InterPro" id="IPR016163">
    <property type="entry name" value="Ald_DH_C"/>
</dbReference>
<dbReference type="SUPFAM" id="SSF53720">
    <property type="entry name" value="ALDH-like"/>
    <property type="match status" value="1"/>
</dbReference>
<dbReference type="InterPro" id="IPR015590">
    <property type="entry name" value="Aldehyde_DH_dom"/>
</dbReference>
<name>A0A917WKZ1_9ACTN</name>
<dbReference type="PANTHER" id="PTHR43353:SF3">
    <property type="entry name" value="ALDEHYDE DEHYDROGENASE-RELATED"/>
    <property type="match status" value="1"/>
</dbReference>
<feature type="domain" description="Aldehyde dehydrogenase" evidence="2">
    <location>
        <begin position="27"/>
        <end position="458"/>
    </location>
</feature>
<dbReference type="Proteomes" id="UP000655208">
    <property type="component" value="Unassembled WGS sequence"/>
</dbReference>
<dbReference type="Pfam" id="PF00171">
    <property type="entry name" value="Aldedh"/>
    <property type="match status" value="1"/>
</dbReference>
<gene>
    <name evidence="3" type="ORF">GCM10011594_36620</name>
</gene>
<dbReference type="Gene3D" id="3.40.309.10">
    <property type="entry name" value="Aldehyde Dehydrogenase, Chain A, domain 2"/>
    <property type="match status" value="1"/>
</dbReference>
<evidence type="ECO:0000256" key="1">
    <source>
        <dbReference type="ARBA" id="ARBA00023002"/>
    </source>
</evidence>
<reference evidence="3" key="1">
    <citation type="journal article" date="2014" name="Int. J. Syst. Evol. Microbiol.">
        <title>Complete genome sequence of Corynebacterium casei LMG S-19264T (=DSM 44701T), isolated from a smear-ripened cheese.</title>
        <authorList>
            <consortium name="US DOE Joint Genome Institute (JGI-PGF)"/>
            <person name="Walter F."/>
            <person name="Albersmeier A."/>
            <person name="Kalinowski J."/>
            <person name="Ruckert C."/>
        </authorList>
    </citation>
    <scope>NUCLEOTIDE SEQUENCE</scope>
    <source>
        <strain evidence="3">CGMCC 4.7308</strain>
    </source>
</reference>
<organism evidence="3 4">
    <name type="scientific">Nakamurella endophytica</name>
    <dbReference type="NCBI Taxonomy" id="1748367"/>
    <lineage>
        <taxon>Bacteria</taxon>
        <taxon>Bacillati</taxon>
        <taxon>Actinomycetota</taxon>
        <taxon>Actinomycetes</taxon>
        <taxon>Nakamurellales</taxon>
        <taxon>Nakamurellaceae</taxon>
        <taxon>Nakamurella</taxon>
    </lineage>
</organism>
<evidence type="ECO:0000313" key="4">
    <source>
        <dbReference type="Proteomes" id="UP000655208"/>
    </source>
</evidence>
<protein>
    <submittedName>
        <fullName evidence="3">Aldehyde dehydrogenase</fullName>
    </submittedName>
</protein>
<proteinExistence type="predicted"/>
<dbReference type="CDD" id="cd07129">
    <property type="entry name" value="ALDH_KGSADH"/>
    <property type="match status" value="1"/>
</dbReference>
<accession>A0A917WKZ1</accession>
<dbReference type="AlphaFoldDB" id="A0A917WKZ1"/>
<dbReference type="EMBL" id="BMNA01000011">
    <property type="protein sequence ID" value="GGM13368.1"/>
    <property type="molecule type" value="Genomic_DNA"/>
</dbReference>
<dbReference type="PANTHER" id="PTHR43353">
    <property type="entry name" value="SUCCINATE-SEMIALDEHYDE DEHYDROGENASE, MITOCHONDRIAL"/>
    <property type="match status" value="1"/>
</dbReference>
<dbReference type="InterPro" id="IPR016162">
    <property type="entry name" value="Ald_DH_N"/>
</dbReference>
<dbReference type="InterPro" id="IPR044151">
    <property type="entry name" value="ALDH_KGSADH"/>
</dbReference>